<protein>
    <submittedName>
        <fullName evidence="7">MFS transporter</fullName>
    </submittedName>
</protein>
<feature type="transmembrane region" description="Helical" evidence="5">
    <location>
        <begin position="311"/>
        <end position="329"/>
    </location>
</feature>
<comment type="caution">
    <text evidence="7">The sequence shown here is derived from an EMBL/GenBank/DDBJ whole genome shotgun (WGS) entry which is preliminary data.</text>
</comment>
<dbReference type="RefSeq" id="WP_378775633.1">
    <property type="nucleotide sequence ID" value="NZ_JBHTMX010000085.1"/>
</dbReference>
<dbReference type="InterPro" id="IPR011701">
    <property type="entry name" value="MFS"/>
</dbReference>
<feature type="domain" description="Major facilitator superfamily (MFS) profile" evidence="6">
    <location>
        <begin position="21"/>
        <end position="474"/>
    </location>
</feature>
<evidence type="ECO:0000256" key="5">
    <source>
        <dbReference type="SAM" id="Phobius"/>
    </source>
</evidence>
<feature type="transmembrane region" description="Helical" evidence="5">
    <location>
        <begin position="86"/>
        <end position="105"/>
    </location>
</feature>
<dbReference type="PANTHER" id="PTHR23501">
    <property type="entry name" value="MAJOR FACILITATOR SUPERFAMILY"/>
    <property type="match status" value="1"/>
</dbReference>
<keyword evidence="3 5" id="KW-1133">Transmembrane helix</keyword>
<feature type="transmembrane region" description="Helical" evidence="5">
    <location>
        <begin position="21"/>
        <end position="43"/>
    </location>
</feature>
<feature type="transmembrane region" description="Helical" evidence="5">
    <location>
        <begin position="448"/>
        <end position="470"/>
    </location>
</feature>
<sequence>MLTHERAAAPATVDDATRRRIIAGVLTAMLLAALDQTIVAPAMSTIGAALGGAEFLPWIISAYLITGTAVVPLYGKLADAYGRRPIIFLAVGVFVAGSVVCALAPSMGALILGRAIQGLGGGGLIALAQTVIGDLVPPRQRARYTAHISAVWATSSVAGPVVGGVFAEHMHWSLIFWINLPLAAVAVAMTAGPLRLLPFQPKRRRLDVVGAALVVAATSLAMLALSFGRMSGDWDSPRVLGLAGAGLVAAVGFGVRLATFAEPLIPLGVLKDRVVACATGAVFFGMAGFVGLSTLIPVYFEAMNGLPPDRAALGLITMAAGSVIGAGLTGKAMPVLTRYRAPALVGLALSALALVGLALTVEMRSVWLTQALLFAYGLGLGPIFPTATVSTQNAVGQADLGAATGLLAFLRSLGAAFGVAILGALVLGEGGDLETHGARFVAAIPPEAFALAFWATLAATLAAWLCFVAMPERPLRDTFEPAPIDG</sequence>
<keyword evidence="2 5" id="KW-0812">Transmembrane</keyword>
<feature type="transmembrane region" description="Helical" evidence="5">
    <location>
        <begin position="111"/>
        <end position="132"/>
    </location>
</feature>
<feature type="transmembrane region" description="Helical" evidence="5">
    <location>
        <begin position="239"/>
        <end position="261"/>
    </location>
</feature>
<dbReference type="InterPro" id="IPR020846">
    <property type="entry name" value="MFS_dom"/>
</dbReference>
<evidence type="ECO:0000256" key="2">
    <source>
        <dbReference type="ARBA" id="ARBA00022692"/>
    </source>
</evidence>
<feature type="transmembrane region" description="Helical" evidence="5">
    <location>
        <begin position="341"/>
        <end position="361"/>
    </location>
</feature>
<dbReference type="EMBL" id="JBHTMX010000085">
    <property type="protein sequence ID" value="MFD1332417.1"/>
    <property type="molecule type" value="Genomic_DNA"/>
</dbReference>
<dbReference type="Proteomes" id="UP001597171">
    <property type="component" value="Unassembled WGS sequence"/>
</dbReference>
<evidence type="ECO:0000313" key="8">
    <source>
        <dbReference type="Proteomes" id="UP001597171"/>
    </source>
</evidence>
<feature type="transmembrane region" description="Helical" evidence="5">
    <location>
        <begin position="206"/>
        <end position="227"/>
    </location>
</feature>
<feature type="transmembrane region" description="Helical" evidence="5">
    <location>
        <begin position="144"/>
        <end position="166"/>
    </location>
</feature>
<dbReference type="Gene3D" id="1.20.1250.20">
    <property type="entry name" value="MFS general substrate transporter like domains"/>
    <property type="match status" value="1"/>
</dbReference>
<feature type="transmembrane region" description="Helical" evidence="5">
    <location>
        <begin position="400"/>
        <end position="428"/>
    </location>
</feature>
<feature type="transmembrane region" description="Helical" evidence="5">
    <location>
        <begin position="273"/>
        <end position="299"/>
    </location>
</feature>
<dbReference type="PRINTS" id="PR01036">
    <property type="entry name" value="TCRTETB"/>
</dbReference>
<dbReference type="InterPro" id="IPR036259">
    <property type="entry name" value="MFS_trans_sf"/>
</dbReference>
<evidence type="ECO:0000313" key="7">
    <source>
        <dbReference type="EMBL" id="MFD1332417.1"/>
    </source>
</evidence>
<evidence type="ECO:0000256" key="1">
    <source>
        <dbReference type="ARBA" id="ARBA00004141"/>
    </source>
</evidence>
<feature type="transmembrane region" description="Helical" evidence="5">
    <location>
        <begin position="55"/>
        <end position="74"/>
    </location>
</feature>
<evidence type="ECO:0000256" key="3">
    <source>
        <dbReference type="ARBA" id="ARBA00022989"/>
    </source>
</evidence>
<keyword evidence="4 5" id="KW-0472">Membrane</keyword>
<name>A0ABW3Z9H6_9HYPH</name>
<reference evidence="8" key="1">
    <citation type="journal article" date="2019" name="Int. J. Syst. Evol. Microbiol.">
        <title>The Global Catalogue of Microorganisms (GCM) 10K type strain sequencing project: providing services to taxonomists for standard genome sequencing and annotation.</title>
        <authorList>
            <consortium name="The Broad Institute Genomics Platform"/>
            <consortium name="The Broad Institute Genome Sequencing Center for Infectious Disease"/>
            <person name="Wu L."/>
            <person name="Ma J."/>
        </authorList>
    </citation>
    <scope>NUCLEOTIDE SEQUENCE [LARGE SCALE GENOMIC DNA]</scope>
    <source>
        <strain evidence="8">CCUG 61696</strain>
    </source>
</reference>
<evidence type="ECO:0000259" key="6">
    <source>
        <dbReference type="PROSITE" id="PS50850"/>
    </source>
</evidence>
<proteinExistence type="predicted"/>
<dbReference type="PANTHER" id="PTHR23501:SF197">
    <property type="entry name" value="COMD"/>
    <property type="match status" value="1"/>
</dbReference>
<organism evidence="7 8">
    <name type="scientific">Methylopila musalis</name>
    <dbReference type="NCBI Taxonomy" id="1134781"/>
    <lineage>
        <taxon>Bacteria</taxon>
        <taxon>Pseudomonadati</taxon>
        <taxon>Pseudomonadota</taxon>
        <taxon>Alphaproteobacteria</taxon>
        <taxon>Hyphomicrobiales</taxon>
        <taxon>Methylopilaceae</taxon>
        <taxon>Methylopila</taxon>
    </lineage>
</organism>
<feature type="transmembrane region" description="Helical" evidence="5">
    <location>
        <begin position="367"/>
        <end position="388"/>
    </location>
</feature>
<dbReference type="Gene3D" id="1.20.1720.10">
    <property type="entry name" value="Multidrug resistance protein D"/>
    <property type="match status" value="1"/>
</dbReference>
<comment type="subcellular location">
    <subcellularLocation>
        <location evidence="1">Membrane</location>
        <topology evidence="1">Multi-pass membrane protein</topology>
    </subcellularLocation>
</comment>
<evidence type="ECO:0000256" key="4">
    <source>
        <dbReference type="ARBA" id="ARBA00023136"/>
    </source>
</evidence>
<gene>
    <name evidence="7" type="ORF">ACFQ4O_10445</name>
</gene>
<feature type="transmembrane region" description="Helical" evidence="5">
    <location>
        <begin position="172"/>
        <end position="194"/>
    </location>
</feature>
<dbReference type="Pfam" id="PF07690">
    <property type="entry name" value="MFS_1"/>
    <property type="match status" value="1"/>
</dbReference>
<dbReference type="PROSITE" id="PS50850">
    <property type="entry name" value="MFS"/>
    <property type="match status" value="1"/>
</dbReference>
<dbReference type="SUPFAM" id="SSF103473">
    <property type="entry name" value="MFS general substrate transporter"/>
    <property type="match status" value="1"/>
</dbReference>
<keyword evidence="8" id="KW-1185">Reference proteome</keyword>
<accession>A0ABW3Z9H6</accession>